<dbReference type="Pfam" id="PF00246">
    <property type="entry name" value="Peptidase_M14"/>
    <property type="match status" value="1"/>
</dbReference>
<dbReference type="GO" id="GO:0008270">
    <property type="term" value="F:zinc ion binding"/>
    <property type="evidence" value="ECO:0007669"/>
    <property type="project" value="InterPro"/>
</dbReference>
<reference evidence="4" key="1">
    <citation type="journal article" date="2015" name="Proc. Natl. Acad. Sci. U.S.A.">
        <title>Networks of energetic and metabolic interactions define dynamics in microbial communities.</title>
        <authorList>
            <person name="Embree M."/>
            <person name="Liu J.K."/>
            <person name="Al-Bassam M.M."/>
            <person name="Zengler K."/>
        </authorList>
    </citation>
    <scope>NUCLEOTIDE SEQUENCE</scope>
</reference>
<dbReference type="AlphaFoldDB" id="A0A0W8FXC9"/>
<accession>A0A0W8FXC9</accession>
<gene>
    <name evidence="4" type="ORF">ASZ90_004683</name>
</gene>
<organism evidence="4">
    <name type="scientific">hydrocarbon metagenome</name>
    <dbReference type="NCBI Taxonomy" id="938273"/>
    <lineage>
        <taxon>unclassified sequences</taxon>
        <taxon>metagenomes</taxon>
        <taxon>ecological metagenomes</taxon>
    </lineage>
</organism>
<proteinExistence type="inferred from homology"/>
<sequence>MKTLVIFFLLSSLTFSQNFDAKWLTEFEKSDFLNTADYETTMKYFKQFADDFEEIRFEEFGESPQERKLYYLIVDKEKKFDPSQNSKPVILIENGIHSGEIEGKDACKLLLREVFVEKKNENLFDDVVFIVVPIFNVDGHERKSKFNRINQNGPEEMGWRTTAQNINLNRDFTKADAPEMKALLKLFSTWKPEIFIDSHTTNGLDYQYVMTYGIEKYQNTRPSISDWVQNEFIEYFETEMANRGYLTSPYFSYLSKNYFYTDPRDGLTEWVSSPRFSHGYAAYQNRIGLLLETHMSKAYKERVYATKTSIEVVLDLVNSNPAKIKNLIRKADEEAVQEYYINKKHLPTAFESTEKFSEYLYKGYEPVKYFSEITGSEILTYSNDKFEEPIKYYNHKKVIDSVSVPNGYIIPKQWKEIVDIMKLHGIETESAAETKQCLVERYKFTGVEYSKTSYEGRQTAKADYEVILDTVTINKGDYYVSTNQSLVPLIVYLLEPKAPDSFLQWGFFNSIFERKEYFEFYSMEPIAVEMLNSDEELKNEFYNLLETDENFKTNPYARLSFFYERSPYYDEQLNVYPVLRVIDEL</sequence>
<comment type="similarity">
    <text evidence="2">Belongs to the peptidase M14 family.</text>
</comment>
<dbReference type="Gene3D" id="3.40.630.10">
    <property type="entry name" value="Zn peptidases"/>
    <property type="match status" value="1"/>
</dbReference>
<evidence type="ECO:0000313" key="4">
    <source>
        <dbReference type="EMBL" id="KUG25500.1"/>
    </source>
</evidence>
<dbReference type="GO" id="GO:0004181">
    <property type="term" value="F:metallocarboxypeptidase activity"/>
    <property type="evidence" value="ECO:0007669"/>
    <property type="project" value="InterPro"/>
</dbReference>
<dbReference type="EMBL" id="LNQE01000673">
    <property type="protein sequence ID" value="KUG25500.1"/>
    <property type="molecule type" value="Genomic_DNA"/>
</dbReference>
<comment type="cofactor">
    <cofactor evidence="1">
        <name>Zn(2+)</name>
        <dbReference type="ChEBI" id="CHEBI:29105"/>
    </cofactor>
</comment>
<feature type="domain" description="Peptidase M14" evidence="3">
    <location>
        <begin position="34"/>
        <end position="290"/>
    </location>
</feature>
<evidence type="ECO:0000256" key="1">
    <source>
        <dbReference type="ARBA" id="ARBA00001947"/>
    </source>
</evidence>
<dbReference type="PANTHER" id="PTHR11705:SF145">
    <property type="entry name" value="PEPTIDASE M14 CARBOXYPEPTIDASE A DOMAIN-CONTAINING PROTEIN"/>
    <property type="match status" value="1"/>
</dbReference>
<evidence type="ECO:0000256" key="2">
    <source>
        <dbReference type="ARBA" id="ARBA00005988"/>
    </source>
</evidence>
<dbReference type="SUPFAM" id="SSF53187">
    <property type="entry name" value="Zn-dependent exopeptidases"/>
    <property type="match status" value="1"/>
</dbReference>
<dbReference type="PANTHER" id="PTHR11705">
    <property type="entry name" value="PROTEASE FAMILY M14 CARBOXYPEPTIDASE A,B"/>
    <property type="match status" value="1"/>
</dbReference>
<dbReference type="PROSITE" id="PS52035">
    <property type="entry name" value="PEPTIDASE_M14"/>
    <property type="match status" value="1"/>
</dbReference>
<dbReference type="SMART" id="SM00631">
    <property type="entry name" value="Zn_pept"/>
    <property type="match status" value="1"/>
</dbReference>
<protein>
    <recommendedName>
        <fullName evidence="3">Peptidase M14 domain-containing protein</fullName>
    </recommendedName>
</protein>
<evidence type="ECO:0000259" key="3">
    <source>
        <dbReference type="PROSITE" id="PS52035"/>
    </source>
</evidence>
<dbReference type="GO" id="GO:0006508">
    <property type="term" value="P:proteolysis"/>
    <property type="evidence" value="ECO:0007669"/>
    <property type="project" value="InterPro"/>
</dbReference>
<dbReference type="GO" id="GO:0005615">
    <property type="term" value="C:extracellular space"/>
    <property type="evidence" value="ECO:0007669"/>
    <property type="project" value="TreeGrafter"/>
</dbReference>
<dbReference type="InterPro" id="IPR000834">
    <property type="entry name" value="Peptidase_M14"/>
</dbReference>
<name>A0A0W8FXC9_9ZZZZ</name>
<comment type="caution">
    <text evidence="4">The sequence shown here is derived from an EMBL/GenBank/DDBJ whole genome shotgun (WGS) entry which is preliminary data.</text>
</comment>
<dbReference type="CDD" id="cd06241">
    <property type="entry name" value="M14-like"/>
    <property type="match status" value="1"/>
</dbReference>